<keyword evidence="7" id="KW-0472">Membrane</keyword>
<evidence type="ECO:0000256" key="3">
    <source>
        <dbReference type="ARBA" id="ARBA00022771"/>
    </source>
</evidence>
<evidence type="ECO:0000256" key="6">
    <source>
        <dbReference type="PROSITE-ProRule" id="PRU01343"/>
    </source>
</evidence>
<dbReference type="FunFam" id="1.10.510.10:FF:000814">
    <property type="entry name" value="PTI1-like tyrosine-protein kinase 3"/>
    <property type="match status" value="1"/>
</dbReference>
<keyword evidence="7" id="KW-1133">Transmembrane helix</keyword>
<dbReference type="PROSITE" id="PS51999">
    <property type="entry name" value="ZF_GRF"/>
    <property type="match status" value="1"/>
</dbReference>
<dbReference type="PROSITE" id="PS50011">
    <property type="entry name" value="PROTEIN_KINASE_DOM"/>
    <property type="match status" value="1"/>
</dbReference>
<dbReference type="OrthoDB" id="693399at2759"/>
<evidence type="ECO:0000259" key="8">
    <source>
        <dbReference type="PROSITE" id="PS50011"/>
    </source>
</evidence>
<dbReference type="InterPro" id="IPR000719">
    <property type="entry name" value="Prot_kinase_dom"/>
</dbReference>
<dbReference type="GO" id="GO:0004674">
    <property type="term" value="F:protein serine/threonine kinase activity"/>
    <property type="evidence" value="ECO:0007669"/>
    <property type="project" value="TreeGrafter"/>
</dbReference>
<keyword evidence="11" id="KW-1185">Reference proteome</keyword>
<dbReference type="InterPro" id="IPR045274">
    <property type="entry name" value="WAK-like"/>
</dbReference>
<dbReference type="GO" id="GO:0005524">
    <property type="term" value="F:ATP binding"/>
    <property type="evidence" value="ECO:0007669"/>
    <property type="project" value="UniProtKB-KW"/>
</dbReference>
<feature type="domain" description="Protein kinase" evidence="8">
    <location>
        <begin position="123"/>
        <end position="527"/>
    </location>
</feature>
<comment type="caution">
    <text evidence="10">The sequence shown here is derived from an EMBL/GenBank/DDBJ whole genome shotgun (WGS) entry which is preliminary data.</text>
</comment>
<sequence>MAGRGGDAAGHQERRRLADSSAQVVCVCCMLFPPQALKLPCEIVDTSHLPETLKAYSALSGVMSNAVELSFRYREFVTLQVYTVAGQDSLRIFCSASRQATIHSIPITVLGCAWIPKGTILQISFKLMGVRGAFGEVYKGTLEDQSSVAVKRYINGTHKEVFAKEVIVHSQINHKNVVRLLGCCTEENALMIVMEFISNGNLNSILHGNSANDENFTPKISDFGIARLLYANGLQQTSTVIGSIGEDVQRMFDEEISVAENKKFLADIGQLAAKCLQRDVKTRPEMVEVATSLRMIRKAMQRELDVLNLYDTICSMEKLPLQQCLLIAVQCAEGLVHIHSLAAENPDSCGTSLLGNFRSANIFLDKNFVPKIFNVNLSTFLGLSVAQKNIVFPIHDNGPEKYYSDPRDVSGQLFNEKSDVYSFGVVLLELITWKTVRYMYHGRAHVLTTDFLDSYRRDRNAIGIFGKVCDYSDEHGGYFVHEAISIAIDCLQPDIQMRPEMDHLLFRLRIIVARSKLAAGSKLHPTLISTISMEELNEVPTILRMCYHDNVVQFLGCFLEGKTRVLAYEYAPKVLTAKTDKNYGRRFYICPTRTGEGAGCPFWEWEEGYEQYLVDNKLVPLDYQSVFESTKLPQQVLIVENKANCGESSQEEQLKQLREIVMLRKCLILVCGLVLVSNLYAIVKSG</sequence>
<dbReference type="PANTHER" id="PTHR27005:SF468">
    <property type="entry name" value="OS01G0310500 PROTEIN"/>
    <property type="match status" value="1"/>
</dbReference>
<keyword evidence="3 6" id="KW-0863">Zinc-finger</keyword>
<dbReference type="Pfam" id="PF06839">
    <property type="entry name" value="Zn_ribbon_GRF"/>
    <property type="match status" value="1"/>
</dbReference>
<dbReference type="Proteomes" id="UP000604825">
    <property type="component" value="Unassembled WGS sequence"/>
</dbReference>
<evidence type="ECO:0000256" key="5">
    <source>
        <dbReference type="ARBA" id="ARBA00022840"/>
    </source>
</evidence>
<dbReference type="InterPro" id="IPR001245">
    <property type="entry name" value="Ser-Thr/Tyr_kinase_cat_dom"/>
</dbReference>
<keyword evidence="7" id="KW-0812">Transmembrane</keyword>
<dbReference type="EMBL" id="CAJGYO010000016">
    <property type="protein sequence ID" value="CAD6273046.1"/>
    <property type="molecule type" value="Genomic_DNA"/>
</dbReference>
<proteinExistence type="predicted"/>
<feature type="transmembrane region" description="Helical" evidence="7">
    <location>
        <begin position="662"/>
        <end position="683"/>
    </location>
</feature>
<dbReference type="GO" id="GO:0008270">
    <property type="term" value="F:zinc ion binding"/>
    <property type="evidence" value="ECO:0007669"/>
    <property type="project" value="UniProtKB-KW"/>
</dbReference>
<dbReference type="InterPro" id="IPR010666">
    <property type="entry name" value="Znf_GRF"/>
</dbReference>
<dbReference type="Gene3D" id="1.10.510.10">
    <property type="entry name" value="Transferase(Phosphotransferase) domain 1"/>
    <property type="match status" value="2"/>
</dbReference>
<evidence type="ECO:0000256" key="7">
    <source>
        <dbReference type="SAM" id="Phobius"/>
    </source>
</evidence>
<dbReference type="Pfam" id="PF07714">
    <property type="entry name" value="PK_Tyr_Ser-Thr"/>
    <property type="match status" value="2"/>
</dbReference>
<dbReference type="FunFam" id="3.30.200.20:FF:000797">
    <property type="entry name" value="PTI1-like tyrosine-protein kinase 3"/>
    <property type="match status" value="1"/>
</dbReference>
<keyword evidence="2" id="KW-0547">Nucleotide-binding</keyword>
<accession>A0A811RR08</accession>
<gene>
    <name evidence="10" type="ORF">NCGR_LOCUS56315</name>
</gene>
<dbReference type="InterPro" id="IPR011009">
    <property type="entry name" value="Kinase-like_dom_sf"/>
</dbReference>
<evidence type="ECO:0000256" key="1">
    <source>
        <dbReference type="ARBA" id="ARBA00022723"/>
    </source>
</evidence>
<evidence type="ECO:0000313" key="10">
    <source>
        <dbReference type="EMBL" id="CAD6273046.1"/>
    </source>
</evidence>
<evidence type="ECO:0000256" key="2">
    <source>
        <dbReference type="ARBA" id="ARBA00022741"/>
    </source>
</evidence>
<feature type="domain" description="GRF-type" evidence="9">
    <location>
        <begin position="557"/>
        <end position="609"/>
    </location>
</feature>
<dbReference type="AlphaFoldDB" id="A0A811RR08"/>
<evidence type="ECO:0000313" key="11">
    <source>
        <dbReference type="Proteomes" id="UP000604825"/>
    </source>
</evidence>
<keyword evidence="5" id="KW-0067">ATP-binding</keyword>
<dbReference type="PANTHER" id="PTHR27005">
    <property type="entry name" value="WALL-ASSOCIATED RECEPTOR KINASE-LIKE 21"/>
    <property type="match status" value="1"/>
</dbReference>
<name>A0A811RR08_9POAL</name>
<keyword evidence="4" id="KW-0862">Zinc</keyword>
<dbReference type="GO" id="GO:0005886">
    <property type="term" value="C:plasma membrane"/>
    <property type="evidence" value="ECO:0007669"/>
    <property type="project" value="TreeGrafter"/>
</dbReference>
<organism evidence="10 11">
    <name type="scientific">Miscanthus lutarioriparius</name>
    <dbReference type="NCBI Taxonomy" id="422564"/>
    <lineage>
        <taxon>Eukaryota</taxon>
        <taxon>Viridiplantae</taxon>
        <taxon>Streptophyta</taxon>
        <taxon>Embryophyta</taxon>
        <taxon>Tracheophyta</taxon>
        <taxon>Spermatophyta</taxon>
        <taxon>Magnoliopsida</taxon>
        <taxon>Liliopsida</taxon>
        <taxon>Poales</taxon>
        <taxon>Poaceae</taxon>
        <taxon>PACMAD clade</taxon>
        <taxon>Panicoideae</taxon>
        <taxon>Andropogonodae</taxon>
        <taxon>Andropogoneae</taxon>
        <taxon>Saccharinae</taxon>
        <taxon>Miscanthus</taxon>
    </lineage>
</organism>
<evidence type="ECO:0000256" key="4">
    <source>
        <dbReference type="ARBA" id="ARBA00022833"/>
    </source>
</evidence>
<dbReference type="SUPFAM" id="SSF56112">
    <property type="entry name" value="Protein kinase-like (PK-like)"/>
    <property type="match status" value="3"/>
</dbReference>
<evidence type="ECO:0008006" key="12">
    <source>
        <dbReference type="Google" id="ProtNLM"/>
    </source>
</evidence>
<dbReference type="GO" id="GO:0007166">
    <property type="term" value="P:cell surface receptor signaling pathway"/>
    <property type="evidence" value="ECO:0007669"/>
    <property type="project" value="InterPro"/>
</dbReference>
<protein>
    <recommendedName>
        <fullName evidence="12">Protein kinase domain-containing protein</fullName>
    </recommendedName>
</protein>
<evidence type="ECO:0000259" key="9">
    <source>
        <dbReference type="PROSITE" id="PS51999"/>
    </source>
</evidence>
<keyword evidence="1" id="KW-0479">Metal-binding</keyword>
<reference evidence="10" key="1">
    <citation type="submission" date="2020-10" db="EMBL/GenBank/DDBJ databases">
        <authorList>
            <person name="Han B."/>
            <person name="Lu T."/>
            <person name="Zhao Q."/>
            <person name="Huang X."/>
            <person name="Zhao Y."/>
        </authorList>
    </citation>
    <scope>NUCLEOTIDE SEQUENCE</scope>
</reference>